<gene>
    <name evidence="9" type="ORF">HOLleu_34191</name>
</gene>
<dbReference type="InterPro" id="IPR008795">
    <property type="entry name" value="Prominin"/>
</dbReference>
<evidence type="ECO:0000256" key="1">
    <source>
        <dbReference type="ARBA" id="ARBA00004141"/>
    </source>
</evidence>
<evidence type="ECO:0000256" key="6">
    <source>
        <dbReference type="ARBA" id="ARBA00023180"/>
    </source>
</evidence>
<evidence type="ECO:0000313" key="9">
    <source>
        <dbReference type="EMBL" id="KAJ8026369.1"/>
    </source>
</evidence>
<keyword evidence="10" id="KW-1185">Reference proteome</keyword>
<comment type="subcellular location">
    <subcellularLocation>
        <location evidence="1">Membrane</location>
        <topology evidence="1">Multi-pass membrane protein</topology>
    </subcellularLocation>
</comment>
<feature type="transmembrane region" description="Helical" evidence="7">
    <location>
        <begin position="795"/>
        <end position="818"/>
    </location>
</feature>
<evidence type="ECO:0000256" key="4">
    <source>
        <dbReference type="ARBA" id="ARBA00022989"/>
    </source>
</evidence>
<dbReference type="GO" id="GO:0071914">
    <property type="term" value="C:prominosome"/>
    <property type="evidence" value="ECO:0007669"/>
    <property type="project" value="TreeGrafter"/>
</dbReference>
<evidence type="ECO:0000256" key="8">
    <source>
        <dbReference type="SAM" id="SignalP"/>
    </source>
</evidence>
<feature type="chain" id="PRO_5040438385" evidence="8">
    <location>
        <begin position="28"/>
        <end position="841"/>
    </location>
</feature>
<protein>
    <submittedName>
        <fullName evidence="9">Prominin-1</fullName>
    </submittedName>
</protein>
<reference evidence="9" key="1">
    <citation type="submission" date="2021-10" db="EMBL/GenBank/DDBJ databases">
        <title>Tropical sea cucumber genome reveals ecological adaptation and Cuvierian tubules defense mechanism.</title>
        <authorList>
            <person name="Chen T."/>
        </authorList>
    </citation>
    <scope>NUCLEOTIDE SEQUENCE</scope>
    <source>
        <strain evidence="9">Nanhai2018</strain>
        <tissue evidence="9">Muscle</tissue>
    </source>
</reference>
<dbReference type="GO" id="GO:0016324">
    <property type="term" value="C:apical plasma membrane"/>
    <property type="evidence" value="ECO:0007669"/>
    <property type="project" value="TreeGrafter"/>
</dbReference>
<feature type="transmembrane region" description="Helical" evidence="7">
    <location>
        <begin position="486"/>
        <end position="509"/>
    </location>
</feature>
<dbReference type="PANTHER" id="PTHR22730:SF1">
    <property type="entry name" value="PROMININ-LIKE PROTEIN"/>
    <property type="match status" value="1"/>
</dbReference>
<organism evidence="9 10">
    <name type="scientific">Holothuria leucospilota</name>
    <name type="common">Black long sea cucumber</name>
    <name type="synonym">Mertensiothuria leucospilota</name>
    <dbReference type="NCBI Taxonomy" id="206669"/>
    <lineage>
        <taxon>Eukaryota</taxon>
        <taxon>Metazoa</taxon>
        <taxon>Echinodermata</taxon>
        <taxon>Eleutherozoa</taxon>
        <taxon>Echinozoa</taxon>
        <taxon>Holothuroidea</taxon>
        <taxon>Aspidochirotacea</taxon>
        <taxon>Aspidochirotida</taxon>
        <taxon>Holothuriidae</taxon>
        <taxon>Holothuria</taxon>
    </lineage>
</organism>
<feature type="transmembrane region" description="Helical" evidence="7">
    <location>
        <begin position="144"/>
        <end position="166"/>
    </location>
</feature>
<dbReference type="GO" id="GO:0005929">
    <property type="term" value="C:cilium"/>
    <property type="evidence" value="ECO:0007669"/>
    <property type="project" value="TreeGrafter"/>
</dbReference>
<proteinExistence type="inferred from homology"/>
<name>A0A9Q0YSZ6_HOLLE</name>
<dbReference type="EMBL" id="JAIZAY010000017">
    <property type="protein sequence ID" value="KAJ8026369.1"/>
    <property type="molecule type" value="Genomic_DNA"/>
</dbReference>
<evidence type="ECO:0000256" key="2">
    <source>
        <dbReference type="ARBA" id="ARBA00006058"/>
    </source>
</evidence>
<comment type="caution">
    <text evidence="9">The sequence shown here is derived from an EMBL/GenBank/DDBJ whole genome shotgun (WGS) entry which is preliminary data.</text>
</comment>
<dbReference type="AlphaFoldDB" id="A0A9Q0YSZ6"/>
<keyword evidence="5 7" id="KW-0472">Membrane</keyword>
<evidence type="ECO:0000313" key="10">
    <source>
        <dbReference type="Proteomes" id="UP001152320"/>
    </source>
</evidence>
<keyword evidence="8" id="KW-0732">Signal</keyword>
<evidence type="ECO:0000256" key="5">
    <source>
        <dbReference type="ARBA" id="ARBA00023136"/>
    </source>
</evidence>
<dbReference type="GO" id="GO:0015485">
    <property type="term" value="F:cholesterol binding"/>
    <property type="evidence" value="ECO:0007669"/>
    <property type="project" value="TreeGrafter"/>
</dbReference>
<keyword evidence="4 7" id="KW-1133">Transmembrane helix</keyword>
<keyword evidence="6" id="KW-0325">Glycoprotein</keyword>
<evidence type="ECO:0000256" key="7">
    <source>
        <dbReference type="SAM" id="Phobius"/>
    </source>
</evidence>
<accession>A0A9Q0YSZ6</accession>
<dbReference type="Pfam" id="PF05478">
    <property type="entry name" value="Prominin"/>
    <property type="match status" value="1"/>
</dbReference>
<keyword evidence="3 7" id="KW-0812">Transmembrane</keyword>
<comment type="similarity">
    <text evidence="2">Belongs to the prominin family.</text>
</comment>
<dbReference type="OrthoDB" id="10065208at2759"/>
<sequence>MESFHRLHLCMKGPIVCLLFLLVVCSASDNRVVDSSIYHVANITDDFSWGYDIFTDLGDSLVNAMGGDGFPWDDIVGMVSGEMDMEQFTRKIILFELPFLIVTAIFLLLTLCFPIGGLLFCCCRCCGKCGGTRKEEKISQLKRCNVYVMAPFIILLSLVIGFTTFLSRPVNSRLIDSTYNIMYTSLYSMYDIQTYADGIIADFDKLADEDFDLFSETLLNKLESVDEQIAAPLVRRSMPLMENISLNLEAFDNDLQDFALENDIFSEINSSVARITSLGEDLQGAMDLVAGNLTDIIDNCQADPIRSGAGVCDPLPDPANLEVDLEISEFSTAADGLNPEAILANTNGTLSQVYNLLSQVNSSLSTIPGIIRNNTGDLISNVNASLVEIQIAFQDIVESTTSIFEEGLTSSLPIEDLEDAISSAEMQKEQYKLLTEMDFILSSILPGGLLVVLSLLGLCMGLCGYNTNVVPSQQGGVANCGGRLSMCSAACGLVIAFQVCFVAALSFLIGSHLTLVCEGLQDLTVIESVLDNPSLWDGQHPLASVDLGTDSNITFYSILERCSEDASIADAVGLTDSELFDMGDTDFKKQIPDLVPIAESINSSFESLKFGSDTNLGSQFDGLANQLLPGNISEQLEELTNVMLAINLTGVANSLDNQAATLSGVYPSISHALESLATEIWRIKDEPLASTLNETKHLQELLNTLNSTVEDLLVGTSQIPEAADALNLFLTNDAFNLIFESLEIFIDDIVFLADSFMNETYQTVEEDIGRCGVIRLIYDSIVNVLCEEFARGMTLMWVSSVLYIIFLFPLICLNIRIAKYNRRPTFRRSHQFMTSNKVHPV</sequence>
<feature type="transmembrane region" description="Helical" evidence="7">
    <location>
        <begin position="99"/>
        <end position="123"/>
    </location>
</feature>
<evidence type="ECO:0000256" key="3">
    <source>
        <dbReference type="ARBA" id="ARBA00022692"/>
    </source>
</evidence>
<dbReference type="GO" id="GO:0009986">
    <property type="term" value="C:cell surface"/>
    <property type="evidence" value="ECO:0007669"/>
    <property type="project" value="TreeGrafter"/>
</dbReference>
<dbReference type="Proteomes" id="UP001152320">
    <property type="component" value="Chromosome 17"/>
</dbReference>
<feature type="signal peptide" evidence="8">
    <location>
        <begin position="1"/>
        <end position="27"/>
    </location>
</feature>
<feature type="transmembrane region" description="Helical" evidence="7">
    <location>
        <begin position="439"/>
        <end position="465"/>
    </location>
</feature>
<dbReference type="GO" id="GO:0005902">
    <property type="term" value="C:microvillus"/>
    <property type="evidence" value="ECO:0007669"/>
    <property type="project" value="TreeGrafter"/>
</dbReference>
<dbReference type="PANTHER" id="PTHR22730">
    <property type="entry name" value="PROMININ PROM PROTEIN"/>
    <property type="match status" value="1"/>
</dbReference>